<gene>
    <name evidence="9" type="ORF">ACFPRA_24520</name>
</gene>
<evidence type="ECO:0000259" key="8">
    <source>
        <dbReference type="PROSITE" id="PS50850"/>
    </source>
</evidence>
<comment type="subcellular location">
    <subcellularLocation>
        <location evidence="1">Cell membrane</location>
        <topology evidence="1">Multi-pass membrane protein</topology>
    </subcellularLocation>
</comment>
<dbReference type="Proteomes" id="UP001596109">
    <property type="component" value="Unassembled WGS sequence"/>
</dbReference>
<organism evidence="9 10">
    <name type="scientific">Sporosarcina soli</name>
    <dbReference type="NCBI Taxonomy" id="334736"/>
    <lineage>
        <taxon>Bacteria</taxon>
        <taxon>Bacillati</taxon>
        <taxon>Bacillota</taxon>
        <taxon>Bacilli</taxon>
        <taxon>Bacillales</taxon>
        <taxon>Caryophanaceae</taxon>
        <taxon>Sporosarcina</taxon>
    </lineage>
</organism>
<dbReference type="EMBL" id="JBHSNO010000022">
    <property type="protein sequence ID" value="MFC5592047.1"/>
    <property type="molecule type" value="Genomic_DNA"/>
</dbReference>
<dbReference type="PROSITE" id="PS50850">
    <property type="entry name" value="MFS"/>
    <property type="match status" value="1"/>
</dbReference>
<dbReference type="InterPro" id="IPR050382">
    <property type="entry name" value="MFS_Na/Anion_cotransporter"/>
</dbReference>
<keyword evidence="6 7" id="KW-0472">Membrane</keyword>
<feature type="transmembrane region" description="Helical" evidence="7">
    <location>
        <begin position="158"/>
        <end position="180"/>
    </location>
</feature>
<feature type="transmembrane region" description="Helical" evidence="7">
    <location>
        <begin position="412"/>
        <end position="432"/>
    </location>
</feature>
<dbReference type="CDD" id="cd17319">
    <property type="entry name" value="MFS_ExuT_GudP_like"/>
    <property type="match status" value="1"/>
</dbReference>
<dbReference type="InterPro" id="IPR011701">
    <property type="entry name" value="MFS"/>
</dbReference>
<dbReference type="Gene3D" id="1.20.1250.20">
    <property type="entry name" value="MFS general substrate transporter like domains"/>
    <property type="match status" value="2"/>
</dbReference>
<feature type="transmembrane region" description="Helical" evidence="7">
    <location>
        <begin position="96"/>
        <end position="114"/>
    </location>
</feature>
<feature type="transmembrane region" description="Helical" evidence="7">
    <location>
        <begin position="321"/>
        <end position="339"/>
    </location>
</feature>
<dbReference type="SUPFAM" id="SSF103473">
    <property type="entry name" value="MFS general substrate transporter"/>
    <property type="match status" value="1"/>
</dbReference>
<feature type="transmembrane region" description="Helical" evidence="7">
    <location>
        <begin position="289"/>
        <end position="309"/>
    </location>
</feature>
<dbReference type="PANTHER" id="PTHR11662:SF399">
    <property type="entry name" value="FI19708P1-RELATED"/>
    <property type="match status" value="1"/>
</dbReference>
<feature type="transmembrane region" description="Helical" evidence="7">
    <location>
        <begin position="385"/>
        <end position="406"/>
    </location>
</feature>
<name>A0ABW0TS03_9BACL</name>
<evidence type="ECO:0000313" key="9">
    <source>
        <dbReference type="EMBL" id="MFC5592047.1"/>
    </source>
</evidence>
<evidence type="ECO:0000313" key="10">
    <source>
        <dbReference type="Proteomes" id="UP001596109"/>
    </source>
</evidence>
<dbReference type="InterPro" id="IPR000849">
    <property type="entry name" value="Sugar_P_transporter"/>
</dbReference>
<evidence type="ECO:0000256" key="6">
    <source>
        <dbReference type="ARBA" id="ARBA00023136"/>
    </source>
</evidence>
<dbReference type="InterPro" id="IPR036259">
    <property type="entry name" value="MFS_trans_sf"/>
</dbReference>
<evidence type="ECO:0000256" key="2">
    <source>
        <dbReference type="ARBA" id="ARBA00022448"/>
    </source>
</evidence>
<feature type="transmembrane region" description="Helical" evidence="7">
    <location>
        <begin position="186"/>
        <end position="203"/>
    </location>
</feature>
<keyword evidence="3" id="KW-1003">Cell membrane</keyword>
<accession>A0ABW0TS03</accession>
<feature type="transmembrane region" description="Helical" evidence="7">
    <location>
        <begin position="24"/>
        <end position="46"/>
    </location>
</feature>
<feature type="transmembrane region" description="Helical" evidence="7">
    <location>
        <begin position="256"/>
        <end position="277"/>
    </location>
</feature>
<keyword evidence="4 7" id="KW-0812">Transmembrane</keyword>
<comment type="caution">
    <text evidence="9">The sequence shown here is derived from an EMBL/GenBank/DDBJ whole genome shotgun (WGS) entry which is preliminary data.</text>
</comment>
<feature type="transmembrane region" description="Helical" evidence="7">
    <location>
        <begin position="66"/>
        <end position="84"/>
    </location>
</feature>
<evidence type="ECO:0000256" key="7">
    <source>
        <dbReference type="SAM" id="Phobius"/>
    </source>
</evidence>
<dbReference type="Pfam" id="PF07690">
    <property type="entry name" value="MFS_1"/>
    <property type="match status" value="1"/>
</dbReference>
<protein>
    <submittedName>
        <fullName evidence="9">MFS transporter</fullName>
    </submittedName>
</protein>
<keyword evidence="5 7" id="KW-1133">Transmembrane helix</keyword>
<dbReference type="RefSeq" id="WP_381440648.1">
    <property type="nucleotide sequence ID" value="NZ_JBHSNO010000022.1"/>
</dbReference>
<dbReference type="InterPro" id="IPR020846">
    <property type="entry name" value="MFS_dom"/>
</dbReference>
<feature type="transmembrane region" description="Helical" evidence="7">
    <location>
        <begin position="345"/>
        <end position="373"/>
    </location>
</feature>
<sequence>MIKIDPAVQTNITELKDRPTRQRVFLVFILFIGITVAYVDRVNVAVIAANGKFLADMGIAGDPVKIGLMMTSFLVAYAISNVILSPLGDYLGPRKAMVLAYLIVCISLLMGGIAGTFTMLIAARLLLGVGEGLYYPMQNTFVKNWFPPKERGRANTAWIIGQSLSQAIAMPIFAYLVIAFSWRSTFLFALVLSIIPLLLLWFFTADTPRKHKKVNELERKYIEDELEKEKIANNETTLTQASFWERTKTFALNYRFWLLMLTLATNSIISWGLVTWLPTYLNQERGFSWTAMGWLATLPFVLGILFKLLSGYIIDRMGRNAPVITISALLCGAAVFFGINAENNLLAALLIAFAVGVLSMQIPAIFTLLQSLVPRNTISSATGTLNGIAVLFGALAPVLIGVSINLTGNFNSALYLLMGIVLLGAVFSGILATQKL</sequence>
<evidence type="ECO:0000256" key="1">
    <source>
        <dbReference type="ARBA" id="ARBA00004651"/>
    </source>
</evidence>
<evidence type="ECO:0000256" key="3">
    <source>
        <dbReference type="ARBA" id="ARBA00022475"/>
    </source>
</evidence>
<reference evidence="10" key="1">
    <citation type="journal article" date="2019" name="Int. J. Syst. Evol. Microbiol.">
        <title>The Global Catalogue of Microorganisms (GCM) 10K type strain sequencing project: providing services to taxonomists for standard genome sequencing and annotation.</title>
        <authorList>
            <consortium name="The Broad Institute Genomics Platform"/>
            <consortium name="The Broad Institute Genome Sequencing Center for Infectious Disease"/>
            <person name="Wu L."/>
            <person name="Ma J."/>
        </authorList>
    </citation>
    <scope>NUCLEOTIDE SEQUENCE [LARGE SCALE GENOMIC DNA]</scope>
    <source>
        <strain evidence="10">CGMCC 4.1434</strain>
    </source>
</reference>
<feature type="domain" description="Major facilitator superfamily (MFS) profile" evidence="8">
    <location>
        <begin position="26"/>
        <end position="436"/>
    </location>
</feature>
<evidence type="ECO:0000256" key="5">
    <source>
        <dbReference type="ARBA" id="ARBA00022989"/>
    </source>
</evidence>
<keyword evidence="2" id="KW-0813">Transport</keyword>
<keyword evidence="10" id="KW-1185">Reference proteome</keyword>
<dbReference type="PIRSF" id="PIRSF002808">
    <property type="entry name" value="Hexose_phosphate_transp"/>
    <property type="match status" value="1"/>
</dbReference>
<evidence type="ECO:0000256" key="4">
    <source>
        <dbReference type="ARBA" id="ARBA00022692"/>
    </source>
</evidence>
<proteinExistence type="predicted"/>
<dbReference type="PANTHER" id="PTHR11662">
    <property type="entry name" value="SOLUTE CARRIER FAMILY 17"/>
    <property type="match status" value="1"/>
</dbReference>